<name>A0A0S3SC69_PHAAN</name>
<sequence>MFCNHPDATKNIAAAGSAIIPCFCNYTVLLHVLQLPKCDKEHFQVLPPEDKAHSYDGFASTKGKMVLPRTVLMEQLKKGEQLALPELWAVQRLGLTDGPHHIVFPRIIKWPLVRLRSNKIEVLFKKKDICWEWFLREEDRQNLIIRAALQLDEGPIPQHGGHDLGMSWEEVVMKKIEDNQRKMVEMKKELKTLAAMVGDGKEETEQPSFFHEGGTCGVGVDVDIDVEHDDGDGDDVEGDDGGDDVEGDDGEGDYGDVDSEAHEGGKCLVTMICSYAGGCLEEEKDDVEGSLDVAPLVGIYSRQHRNEDVNLLNVNSNSLLN</sequence>
<dbReference type="AlphaFoldDB" id="A0A0S3SC69"/>
<proteinExistence type="predicted"/>
<protein>
    <submittedName>
        <fullName evidence="2">Uncharacterized protein</fullName>
    </submittedName>
</protein>
<evidence type="ECO:0000256" key="1">
    <source>
        <dbReference type="SAM" id="MobiDB-lite"/>
    </source>
</evidence>
<dbReference type="Proteomes" id="UP000291084">
    <property type="component" value="Chromosome 6"/>
</dbReference>
<feature type="region of interest" description="Disordered" evidence="1">
    <location>
        <begin position="221"/>
        <end position="259"/>
    </location>
</feature>
<evidence type="ECO:0000313" key="2">
    <source>
        <dbReference type="EMBL" id="BAT90405.1"/>
    </source>
</evidence>
<reference evidence="2 3" key="1">
    <citation type="journal article" date="2015" name="Sci. Rep.">
        <title>The power of single molecule real-time sequencing technology in the de novo assembly of a eukaryotic genome.</title>
        <authorList>
            <person name="Sakai H."/>
            <person name="Naito K."/>
            <person name="Ogiso-Tanaka E."/>
            <person name="Takahashi Y."/>
            <person name="Iseki K."/>
            <person name="Muto C."/>
            <person name="Satou K."/>
            <person name="Teruya K."/>
            <person name="Shiroma A."/>
            <person name="Shimoji M."/>
            <person name="Hirano T."/>
            <person name="Itoh T."/>
            <person name="Kaga A."/>
            <person name="Tomooka N."/>
        </authorList>
    </citation>
    <scope>NUCLEOTIDE SEQUENCE [LARGE SCALE GENOMIC DNA]</scope>
    <source>
        <strain evidence="3">cv. Shumari</strain>
    </source>
</reference>
<dbReference type="EMBL" id="AP015039">
    <property type="protein sequence ID" value="BAT90405.1"/>
    <property type="molecule type" value="Genomic_DNA"/>
</dbReference>
<feature type="compositionally biased region" description="Acidic residues" evidence="1">
    <location>
        <begin position="222"/>
        <end position="258"/>
    </location>
</feature>
<accession>A0A0S3SC69</accession>
<gene>
    <name evidence="2" type="primary">Vigan.06G164700</name>
    <name evidence="2" type="ORF">VIGAN_06164700</name>
</gene>
<organism evidence="2 3">
    <name type="scientific">Vigna angularis var. angularis</name>
    <dbReference type="NCBI Taxonomy" id="157739"/>
    <lineage>
        <taxon>Eukaryota</taxon>
        <taxon>Viridiplantae</taxon>
        <taxon>Streptophyta</taxon>
        <taxon>Embryophyta</taxon>
        <taxon>Tracheophyta</taxon>
        <taxon>Spermatophyta</taxon>
        <taxon>Magnoliopsida</taxon>
        <taxon>eudicotyledons</taxon>
        <taxon>Gunneridae</taxon>
        <taxon>Pentapetalae</taxon>
        <taxon>rosids</taxon>
        <taxon>fabids</taxon>
        <taxon>Fabales</taxon>
        <taxon>Fabaceae</taxon>
        <taxon>Papilionoideae</taxon>
        <taxon>50 kb inversion clade</taxon>
        <taxon>NPAAA clade</taxon>
        <taxon>indigoferoid/millettioid clade</taxon>
        <taxon>Phaseoleae</taxon>
        <taxon>Vigna</taxon>
    </lineage>
</organism>
<evidence type="ECO:0000313" key="3">
    <source>
        <dbReference type="Proteomes" id="UP000291084"/>
    </source>
</evidence>
<keyword evidence="3" id="KW-1185">Reference proteome</keyword>